<feature type="transmembrane region" description="Helical" evidence="1">
    <location>
        <begin position="261"/>
        <end position="283"/>
    </location>
</feature>
<dbReference type="AlphaFoldDB" id="A0A1Y1YFR1"/>
<organism evidence="2 3">
    <name type="scientific">Clohesyomyces aquaticus</name>
    <dbReference type="NCBI Taxonomy" id="1231657"/>
    <lineage>
        <taxon>Eukaryota</taxon>
        <taxon>Fungi</taxon>
        <taxon>Dikarya</taxon>
        <taxon>Ascomycota</taxon>
        <taxon>Pezizomycotina</taxon>
        <taxon>Dothideomycetes</taxon>
        <taxon>Pleosporomycetidae</taxon>
        <taxon>Pleosporales</taxon>
        <taxon>Lindgomycetaceae</taxon>
        <taxon>Clohesyomyces</taxon>
    </lineage>
</organism>
<keyword evidence="1" id="KW-0472">Membrane</keyword>
<feature type="transmembrane region" description="Helical" evidence="1">
    <location>
        <begin position="229"/>
        <end position="249"/>
    </location>
</feature>
<evidence type="ECO:0000313" key="2">
    <source>
        <dbReference type="EMBL" id="ORX96852.1"/>
    </source>
</evidence>
<protein>
    <submittedName>
        <fullName evidence="2">Uncharacterized protein</fullName>
    </submittedName>
</protein>
<keyword evidence="1" id="KW-1133">Transmembrane helix</keyword>
<feature type="transmembrane region" description="Helical" evidence="1">
    <location>
        <begin position="162"/>
        <end position="190"/>
    </location>
</feature>
<accession>A0A1Y1YFR1</accession>
<gene>
    <name evidence="2" type="ORF">BCR34DRAFT_669129</name>
</gene>
<evidence type="ECO:0000313" key="3">
    <source>
        <dbReference type="Proteomes" id="UP000193144"/>
    </source>
</evidence>
<keyword evidence="1" id="KW-0812">Transmembrane</keyword>
<keyword evidence="3" id="KW-1185">Reference proteome</keyword>
<dbReference type="OrthoDB" id="10679845at2759"/>
<reference evidence="2 3" key="1">
    <citation type="submission" date="2016-07" db="EMBL/GenBank/DDBJ databases">
        <title>Pervasive Adenine N6-methylation of Active Genes in Fungi.</title>
        <authorList>
            <consortium name="DOE Joint Genome Institute"/>
            <person name="Mondo S.J."/>
            <person name="Dannebaum R.O."/>
            <person name="Kuo R.C."/>
            <person name="Labutti K."/>
            <person name="Haridas S."/>
            <person name="Kuo A."/>
            <person name="Salamov A."/>
            <person name="Ahrendt S.R."/>
            <person name="Lipzen A."/>
            <person name="Sullivan W."/>
            <person name="Andreopoulos W.B."/>
            <person name="Clum A."/>
            <person name="Lindquist E."/>
            <person name="Daum C."/>
            <person name="Ramamoorthy G.K."/>
            <person name="Gryganskyi A."/>
            <person name="Culley D."/>
            <person name="Magnuson J.K."/>
            <person name="James T.Y."/>
            <person name="O'Malley M.A."/>
            <person name="Stajich J.E."/>
            <person name="Spatafora J.W."/>
            <person name="Visel A."/>
            <person name="Grigoriev I.V."/>
        </authorList>
    </citation>
    <scope>NUCLEOTIDE SEQUENCE [LARGE SCALE GENOMIC DNA]</scope>
    <source>
        <strain evidence="2 3">CBS 115471</strain>
    </source>
</reference>
<comment type="caution">
    <text evidence="2">The sequence shown here is derived from an EMBL/GenBank/DDBJ whole genome shotgun (WGS) entry which is preliminary data.</text>
</comment>
<dbReference type="Proteomes" id="UP000193144">
    <property type="component" value="Unassembled WGS sequence"/>
</dbReference>
<name>A0A1Y1YFR1_9PLEO</name>
<evidence type="ECO:0000256" key="1">
    <source>
        <dbReference type="SAM" id="Phobius"/>
    </source>
</evidence>
<sequence length="336" mass="37410">MAAKLELGEAERQWKVPQELVQIRSNENHFIEMMRGLRLEITIPPAIETALQEAESEREKRALIEAETISGRNEVRHLAEDLEVWDNAENALEYDPAQAQISPPSKVILEISRRIIRRIVPWISRWAVILILCTFPTLVSALNENGQPRKQQSRHTNCTNVAIMILSTFLLEHIGETALPFIMAGLFLSFPNINTDSRSSSALKIGVYLGSLAATTAYSYIAFASHYHPSVPVSLILVLSASVGLAILVRSADGMQSVITFTPMILSLTIFLVIQFSAIRGYFIDRGRDARDLVGNVTQRCLRYVGRHLIAVGEAPRPLLPSNQGDLDDGRERADS</sequence>
<feature type="transmembrane region" description="Helical" evidence="1">
    <location>
        <begin position="122"/>
        <end position="142"/>
    </location>
</feature>
<proteinExistence type="predicted"/>
<dbReference type="EMBL" id="MCFA01000246">
    <property type="protein sequence ID" value="ORX96852.1"/>
    <property type="molecule type" value="Genomic_DNA"/>
</dbReference>
<feature type="transmembrane region" description="Helical" evidence="1">
    <location>
        <begin position="202"/>
        <end position="223"/>
    </location>
</feature>